<keyword evidence="6" id="KW-0597">Phosphoprotein</keyword>
<keyword evidence="5" id="KW-0963">Cytoplasm</keyword>
<dbReference type="CDD" id="cd00215">
    <property type="entry name" value="PTS_IIA_lac"/>
    <property type="match status" value="1"/>
</dbReference>
<evidence type="ECO:0000256" key="9">
    <source>
        <dbReference type="ARBA" id="ARBA00022683"/>
    </source>
</evidence>
<dbReference type="InterPro" id="IPR003188">
    <property type="entry name" value="PTS_IIA_lac/cel"/>
</dbReference>
<dbReference type="PIRSF" id="PIRSF000699">
    <property type="entry name" value="PTS_IILac_III"/>
    <property type="match status" value="1"/>
</dbReference>
<dbReference type="GO" id="GO:0016740">
    <property type="term" value="F:transferase activity"/>
    <property type="evidence" value="ECO:0007669"/>
    <property type="project" value="UniProtKB-KW"/>
</dbReference>
<keyword evidence="19" id="KW-1185">Reference proteome</keyword>
<sequence length="102" mass="11613">MMTKEEITMVGFEIVAYSGEARSKLLLALEKAKEQHFDECNSLIEQANDCLNDAHKAQTELLSLEARGEEIEIGFITVHAQDHLMTTLLLKDIVFHLINIYH</sequence>
<feature type="active site" description="Tele-phosphohistidine intermediate" evidence="15">
    <location>
        <position position="79"/>
    </location>
</feature>
<dbReference type="InterPro" id="IPR036542">
    <property type="entry name" value="PTS_IIA_lac/cel_sf"/>
</dbReference>
<feature type="modified residue" description="Phosphohistidine; by HPr" evidence="17">
    <location>
        <position position="79"/>
    </location>
</feature>
<keyword evidence="11 16" id="KW-0460">Magnesium</keyword>
<dbReference type="GO" id="GO:0009401">
    <property type="term" value="P:phosphoenolpyruvate-dependent sugar phosphotransferase system"/>
    <property type="evidence" value="ECO:0007669"/>
    <property type="project" value="UniProtKB-KW"/>
</dbReference>
<reference evidence="19" key="1">
    <citation type="submission" date="2016-10" db="EMBL/GenBank/DDBJ databases">
        <authorList>
            <person name="Varghese N."/>
        </authorList>
    </citation>
    <scope>NUCLEOTIDE SEQUENCE [LARGE SCALE GENOMIC DNA]</scope>
    <source>
        <strain evidence="19">DSM 20406</strain>
    </source>
</reference>
<evidence type="ECO:0000256" key="6">
    <source>
        <dbReference type="ARBA" id="ARBA00022553"/>
    </source>
</evidence>
<protein>
    <recommendedName>
        <fullName evidence="3">PTS system lactose-specific EIIA component</fullName>
    </recommendedName>
    <alternativeName>
        <fullName evidence="12">EIIA-Lac</fullName>
    </alternativeName>
    <alternativeName>
        <fullName evidence="14">EIII-Lac</fullName>
    </alternativeName>
    <alternativeName>
        <fullName evidence="13">Lactose-specific phosphotransferase enzyme IIA component</fullName>
    </alternativeName>
</protein>
<keyword evidence="10 16" id="KW-0479">Metal-binding</keyword>
<dbReference type="GO" id="GO:0046872">
    <property type="term" value="F:metal ion binding"/>
    <property type="evidence" value="ECO:0007669"/>
    <property type="project" value="UniProtKB-KW"/>
</dbReference>
<keyword evidence="8" id="KW-0808">Transferase</keyword>
<dbReference type="Proteomes" id="UP000183028">
    <property type="component" value="Unassembled WGS sequence"/>
</dbReference>
<dbReference type="PANTHER" id="PTHR34382:SF9">
    <property type="entry name" value="PHOSPHOTRANSFERASE SYSTEM SUGAR-SPECIFIC EII COMPONENT"/>
    <property type="match status" value="1"/>
</dbReference>
<evidence type="ECO:0000256" key="2">
    <source>
        <dbReference type="ARBA" id="ARBA00011233"/>
    </source>
</evidence>
<dbReference type="GO" id="GO:0005737">
    <property type="term" value="C:cytoplasm"/>
    <property type="evidence" value="ECO:0007669"/>
    <property type="project" value="UniProtKB-SubCell"/>
</dbReference>
<evidence type="ECO:0000256" key="12">
    <source>
        <dbReference type="ARBA" id="ARBA00030293"/>
    </source>
</evidence>
<dbReference type="eggNOG" id="COG1447">
    <property type="taxonomic scope" value="Bacteria"/>
</dbReference>
<evidence type="ECO:0000313" key="19">
    <source>
        <dbReference type="Proteomes" id="UP000183028"/>
    </source>
</evidence>
<comment type="cofactor">
    <cofactor evidence="16">
        <name>Mg(2+)</name>
        <dbReference type="ChEBI" id="CHEBI:18420"/>
    </cofactor>
    <text evidence="16">Binds 1 Mg(2+) ion per trimer.</text>
</comment>
<evidence type="ECO:0000256" key="10">
    <source>
        <dbReference type="ARBA" id="ARBA00022723"/>
    </source>
</evidence>
<comment type="subcellular location">
    <subcellularLocation>
        <location evidence="1">Cytoplasm</location>
    </subcellularLocation>
</comment>
<feature type="binding site" evidence="16">
    <location>
        <position position="82"/>
    </location>
    <ligand>
        <name>Mg(2+)</name>
        <dbReference type="ChEBI" id="CHEBI:18420"/>
        <note>ligand shared between all trimeric partners</note>
    </ligand>
</feature>
<evidence type="ECO:0000256" key="1">
    <source>
        <dbReference type="ARBA" id="ARBA00004496"/>
    </source>
</evidence>
<keyword evidence="9" id="KW-0598">Phosphotransferase system</keyword>
<evidence type="ECO:0000256" key="15">
    <source>
        <dbReference type="PIRSR" id="PIRSR000699-1"/>
    </source>
</evidence>
<evidence type="ECO:0000256" key="7">
    <source>
        <dbReference type="ARBA" id="ARBA00022597"/>
    </source>
</evidence>
<dbReference type="SUPFAM" id="SSF46973">
    <property type="entry name" value="Enzyme IIa from lactose specific PTS, IIa-lac"/>
    <property type="match status" value="1"/>
</dbReference>
<dbReference type="PROSITE" id="PS51095">
    <property type="entry name" value="PTS_EIIA_TYPE_3"/>
    <property type="match status" value="1"/>
</dbReference>
<evidence type="ECO:0000256" key="13">
    <source>
        <dbReference type="ARBA" id="ARBA00031467"/>
    </source>
</evidence>
<evidence type="ECO:0000256" key="3">
    <source>
        <dbReference type="ARBA" id="ARBA00014322"/>
    </source>
</evidence>
<organism evidence="18 19">
    <name type="scientific">Sharpea azabuensis</name>
    <dbReference type="NCBI Taxonomy" id="322505"/>
    <lineage>
        <taxon>Bacteria</taxon>
        <taxon>Bacillati</taxon>
        <taxon>Bacillota</taxon>
        <taxon>Erysipelotrichia</taxon>
        <taxon>Erysipelotrichales</taxon>
        <taxon>Coprobacillaceae</taxon>
        <taxon>Sharpea</taxon>
    </lineage>
</organism>
<evidence type="ECO:0000256" key="11">
    <source>
        <dbReference type="ARBA" id="ARBA00022842"/>
    </source>
</evidence>
<proteinExistence type="predicted"/>
<evidence type="ECO:0000256" key="16">
    <source>
        <dbReference type="PIRSR" id="PIRSR000699-2"/>
    </source>
</evidence>
<evidence type="ECO:0000256" key="8">
    <source>
        <dbReference type="ARBA" id="ARBA00022679"/>
    </source>
</evidence>
<dbReference type="PANTHER" id="PTHR34382">
    <property type="entry name" value="PTS SYSTEM N,N'-DIACETYLCHITOBIOSE-SPECIFIC EIIA COMPONENT"/>
    <property type="match status" value="1"/>
</dbReference>
<evidence type="ECO:0000256" key="4">
    <source>
        <dbReference type="ARBA" id="ARBA00022448"/>
    </source>
</evidence>
<keyword evidence="7" id="KW-0762">Sugar transport</keyword>
<dbReference type="AlphaFoldDB" id="A0A1H6QP03"/>
<evidence type="ECO:0000256" key="5">
    <source>
        <dbReference type="ARBA" id="ARBA00022490"/>
    </source>
</evidence>
<dbReference type="Gene3D" id="1.20.58.80">
    <property type="entry name" value="Phosphotransferase system, lactose/cellobiose-type IIA subunit"/>
    <property type="match status" value="1"/>
</dbReference>
<dbReference type="EMBL" id="FNYK01000004">
    <property type="protein sequence ID" value="SEI43746.1"/>
    <property type="molecule type" value="Genomic_DNA"/>
</dbReference>
<dbReference type="Pfam" id="PF02255">
    <property type="entry name" value="PTS_IIA"/>
    <property type="match status" value="1"/>
</dbReference>
<evidence type="ECO:0000256" key="17">
    <source>
        <dbReference type="PROSITE-ProRule" id="PRU00418"/>
    </source>
</evidence>
<evidence type="ECO:0000313" key="18">
    <source>
        <dbReference type="EMBL" id="SEI43746.1"/>
    </source>
</evidence>
<evidence type="ECO:0000256" key="14">
    <source>
        <dbReference type="ARBA" id="ARBA00032708"/>
    </source>
</evidence>
<gene>
    <name evidence="18" type="ORF">SAMN04487834_100410</name>
</gene>
<keyword evidence="4" id="KW-0813">Transport</keyword>
<accession>A0A1H6QP03</accession>
<name>A0A1H6QP03_9FIRM</name>
<comment type="subunit">
    <text evidence="2">Homotrimer.</text>
</comment>
<dbReference type="STRING" id="322505.SAMN04487836_13823"/>